<gene>
    <name evidence="8" type="primary">cmk</name>
    <name evidence="10" type="ORF">C5O25_06520</name>
</gene>
<dbReference type="RefSeq" id="WP_107035930.1">
    <property type="nucleotide sequence ID" value="NZ_CAONGC010000004.1"/>
</dbReference>
<keyword evidence="11" id="KW-1185">Reference proteome</keyword>
<name>A0A2V1IYK9_9BACT</name>
<evidence type="ECO:0000313" key="10">
    <source>
        <dbReference type="EMBL" id="PWB07784.1"/>
    </source>
</evidence>
<evidence type="ECO:0000256" key="2">
    <source>
        <dbReference type="ARBA" id="ARBA00022679"/>
    </source>
</evidence>
<dbReference type="GO" id="GO:0015949">
    <property type="term" value="P:nucleobase-containing small molecule interconversion"/>
    <property type="evidence" value="ECO:0007669"/>
    <property type="project" value="TreeGrafter"/>
</dbReference>
<feature type="binding site" evidence="8">
    <location>
        <begin position="12"/>
        <end position="20"/>
    </location>
    <ligand>
        <name>ATP</name>
        <dbReference type="ChEBI" id="CHEBI:30616"/>
    </ligand>
</feature>
<keyword evidence="8" id="KW-0963">Cytoplasm</keyword>
<dbReference type="InterPro" id="IPR027417">
    <property type="entry name" value="P-loop_NTPase"/>
</dbReference>
<evidence type="ECO:0000256" key="4">
    <source>
        <dbReference type="ARBA" id="ARBA00022777"/>
    </source>
</evidence>
<dbReference type="NCBIfam" id="TIGR00017">
    <property type="entry name" value="cmk"/>
    <property type="match status" value="1"/>
</dbReference>
<dbReference type="Gene3D" id="3.40.50.300">
    <property type="entry name" value="P-loop containing nucleotide triphosphate hydrolases"/>
    <property type="match status" value="1"/>
</dbReference>
<dbReference type="GeneID" id="93425106"/>
<evidence type="ECO:0000259" key="9">
    <source>
        <dbReference type="Pfam" id="PF02224"/>
    </source>
</evidence>
<accession>A0A2V1IYK9</accession>
<dbReference type="GO" id="GO:0005524">
    <property type="term" value="F:ATP binding"/>
    <property type="evidence" value="ECO:0007669"/>
    <property type="project" value="UniProtKB-UniRule"/>
</dbReference>
<feature type="domain" description="Cytidylate kinase" evidence="9">
    <location>
        <begin position="8"/>
        <end position="215"/>
    </location>
</feature>
<dbReference type="InterPro" id="IPR011994">
    <property type="entry name" value="Cytidylate_kinase_dom"/>
</dbReference>
<dbReference type="CDD" id="cd02020">
    <property type="entry name" value="CMPK"/>
    <property type="match status" value="1"/>
</dbReference>
<dbReference type="GO" id="GO:0005829">
    <property type="term" value="C:cytosol"/>
    <property type="evidence" value="ECO:0007669"/>
    <property type="project" value="TreeGrafter"/>
</dbReference>
<organism evidence="10 11">
    <name type="scientific">Paramuribaculum intestinale</name>
    <dbReference type="NCBI Taxonomy" id="2094151"/>
    <lineage>
        <taxon>Bacteria</taxon>
        <taxon>Pseudomonadati</taxon>
        <taxon>Bacteroidota</taxon>
        <taxon>Bacteroidia</taxon>
        <taxon>Bacteroidales</taxon>
        <taxon>Muribaculaceae</taxon>
        <taxon>Paramuribaculum</taxon>
    </lineage>
</organism>
<evidence type="ECO:0000256" key="6">
    <source>
        <dbReference type="ARBA" id="ARBA00047615"/>
    </source>
</evidence>
<evidence type="ECO:0000313" key="11">
    <source>
        <dbReference type="Proteomes" id="UP000244925"/>
    </source>
</evidence>
<evidence type="ECO:0000256" key="7">
    <source>
        <dbReference type="ARBA" id="ARBA00048478"/>
    </source>
</evidence>
<dbReference type="HAMAP" id="MF_00238">
    <property type="entry name" value="Cytidyl_kinase_type1"/>
    <property type="match status" value="1"/>
</dbReference>
<dbReference type="GO" id="GO:0036431">
    <property type="term" value="F:dCMP kinase activity"/>
    <property type="evidence" value="ECO:0007669"/>
    <property type="project" value="InterPro"/>
</dbReference>
<dbReference type="PANTHER" id="PTHR21299">
    <property type="entry name" value="CYTIDYLATE KINASE/PANTOATE-BETA-ALANINE LIGASE"/>
    <property type="match status" value="1"/>
</dbReference>
<comment type="catalytic activity">
    <reaction evidence="6 8">
        <text>dCMP + ATP = dCDP + ADP</text>
        <dbReference type="Rhea" id="RHEA:25094"/>
        <dbReference type="ChEBI" id="CHEBI:30616"/>
        <dbReference type="ChEBI" id="CHEBI:57566"/>
        <dbReference type="ChEBI" id="CHEBI:58593"/>
        <dbReference type="ChEBI" id="CHEBI:456216"/>
        <dbReference type="EC" id="2.7.4.25"/>
    </reaction>
</comment>
<dbReference type="GO" id="GO:0036430">
    <property type="term" value="F:CMP kinase activity"/>
    <property type="evidence" value="ECO:0007669"/>
    <property type="project" value="RHEA"/>
</dbReference>
<keyword evidence="5 8" id="KW-0067">ATP-binding</keyword>
<dbReference type="SUPFAM" id="SSF52540">
    <property type="entry name" value="P-loop containing nucleoside triphosphate hydrolases"/>
    <property type="match status" value="1"/>
</dbReference>
<evidence type="ECO:0000256" key="5">
    <source>
        <dbReference type="ARBA" id="ARBA00022840"/>
    </source>
</evidence>
<comment type="subcellular location">
    <subcellularLocation>
        <location evidence="8">Cytoplasm</location>
    </subcellularLocation>
</comment>
<dbReference type="InterPro" id="IPR003136">
    <property type="entry name" value="Cytidylate_kin"/>
</dbReference>
<evidence type="ECO:0000256" key="3">
    <source>
        <dbReference type="ARBA" id="ARBA00022741"/>
    </source>
</evidence>
<dbReference type="EC" id="2.7.4.25" evidence="8"/>
<keyword evidence="3 8" id="KW-0547">Nucleotide-binding</keyword>
<sequence length="229" mass="25362">MEHKKIIIAIDGYSSTGKSTMAKKLARQVGYRYIDSGAMYRAVALYALRHGMADTGGSVDEARLTAALPGIAIDFKVTPDGQRTMLNGEDVENEIRSMTVSQAVSPVAAVAAVRHAMTDLQQQMGREKGIVMDGRDIGTTVFPDAEMKVFVTASAETRARRRFDELKAKNMNAGYDEVLANLRERDHIDETRAESPLRKAADAFMLDNSDMTLDEQDALLLRIFNERTR</sequence>
<keyword evidence="4 8" id="KW-0418">Kinase</keyword>
<reference evidence="11" key="1">
    <citation type="submission" date="2018-02" db="EMBL/GenBank/DDBJ databases">
        <authorList>
            <person name="Clavel T."/>
            <person name="Strowig T."/>
        </authorList>
    </citation>
    <scope>NUCLEOTIDE SEQUENCE [LARGE SCALE GENOMIC DNA]</scope>
    <source>
        <strain evidence="11">DSM 100764</strain>
    </source>
</reference>
<protein>
    <recommendedName>
        <fullName evidence="8">Cytidylate kinase</fullName>
        <shortName evidence="8">CK</shortName>
        <ecNumber evidence="8">2.7.4.25</ecNumber>
    </recommendedName>
    <alternativeName>
        <fullName evidence="8">Cytidine monophosphate kinase</fullName>
        <shortName evidence="8">CMP kinase</shortName>
    </alternativeName>
</protein>
<dbReference type="Proteomes" id="UP000244925">
    <property type="component" value="Unassembled WGS sequence"/>
</dbReference>
<comment type="caution">
    <text evidence="10">The sequence shown here is derived from an EMBL/GenBank/DDBJ whole genome shotgun (WGS) entry which is preliminary data.</text>
</comment>
<keyword evidence="2 8" id="KW-0808">Transferase</keyword>
<proteinExistence type="inferred from homology"/>
<evidence type="ECO:0000256" key="8">
    <source>
        <dbReference type="HAMAP-Rule" id="MF_00238"/>
    </source>
</evidence>
<dbReference type="GO" id="GO:0006220">
    <property type="term" value="P:pyrimidine nucleotide metabolic process"/>
    <property type="evidence" value="ECO:0007669"/>
    <property type="project" value="UniProtKB-UniRule"/>
</dbReference>
<comment type="catalytic activity">
    <reaction evidence="7 8">
        <text>CMP + ATP = CDP + ADP</text>
        <dbReference type="Rhea" id="RHEA:11600"/>
        <dbReference type="ChEBI" id="CHEBI:30616"/>
        <dbReference type="ChEBI" id="CHEBI:58069"/>
        <dbReference type="ChEBI" id="CHEBI:60377"/>
        <dbReference type="ChEBI" id="CHEBI:456216"/>
        <dbReference type="EC" id="2.7.4.25"/>
    </reaction>
</comment>
<dbReference type="EMBL" id="PUBV01000010">
    <property type="protein sequence ID" value="PWB07784.1"/>
    <property type="molecule type" value="Genomic_DNA"/>
</dbReference>
<dbReference type="PANTHER" id="PTHR21299:SF2">
    <property type="entry name" value="CYTIDYLATE KINASE"/>
    <property type="match status" value="1"/>
</dbReference>
<evidence type="ECO:0000256" key="1">
    <source>
        <dbReference type="ARBA" id="ARBA00009427"/>
    </source>
</evidence>
<comment type="similarity">
    <text evidence="1 8">Belongs to the cytidylate kinase family. Type 1 subfamily.</text>
</comment>
<dbReference type="AlphaFoldDB" id="A0A2V1IYK9"/>
<dbReference type="Pfam" id="PF02224">
    <property type="entry name" value="Cytidylate_kin"/>
    <property type="match status" value="1"/>
</dbReference>